<dbReference type="EMBL" id="KF595150">
    <property type="protein sequence ID" value="AGZ83172.1"/>
    <property type="molecule type" value="mRNA"/>
</dbReference>
<evidence type="ECO:0000256" key="9">
    <source>
        <dbReference type="RuleBase" id="RU000461"/>
    </source>
</evidence>
<keyword evidence="4 8" id="KW-0479">Metal-binding</keyword>
<dbReference type="InterPro" id="IPR036396">
    <property type="entry name" value="Cyt_P450_sf"/>
</dbReference>
<evidence type="ECO:0000256" key="10">
    <source>
        <dbReference type="SAM" id="Phobius"/>
    </source>
</evidence>
<dbReference type="GO" id="GO:0020037">
    <property type="term" value="F:heme binding"/>
    <property type="evidence" value="ECO:0007669"/>
    <property type="project" value="InterPro"/>
</dbReference>
<accession>A0A023IRJ6</accession>
<evidence type="ECO:0000256" key="6">
    <source>
        <dbReference type="ARBA" id="ARBA00023004"/>
    </source>
</evidence>
<evidence type="ECO:0000256" key="4">
    <source>
        <dbReference type="ARBA" id="ARBA00022723"/>
    </source>
</evidence>
<dbReference type="GO" id="GO:0005506">
    <property type="term" value="F:iron ion binding"/>
    <property type="evidence" value="ECO:0007669"/>
    <property type="project" value="InterPro"/>
</dbReference>
<dbReference type="PRINTS" id="PR01239">
    <property type="entry name" value="EP450IICYP52"/>
</dbReference>
<dbReference type="InterPro" id="IPR002974">
    <property type="entry name" value="Cyt_P450_E_CYP52_ascomycetes"/>
</dbReference>
<dbReference type="PANTHER" id="PTHR24287">
    <property type="entry name" value="P450, PUTATIVE (EUROFUNG)-RELATED"/>
    <property type="match status" value="1"/>
</dbReference>
<name>A0A023IRJ6_YEASX</name>
<dbReference type="PRINTS" id="PR00464">
    <property type="entry name" value="EP450II"/>
</dbReference>
<feature type="transmembrane region" description="Helical" evidence="10">
    <location>
        <begin position="12"/>
        <end position="30"/>
    </location>
</feature>
<keyword evidence="7 9" id="KW-0503">Monooxygenase</keyword>
<dbReference type="CDD" id="cd11063">
    <property type="entry name" value="CYP52"/>
    <property type="match status" value="1"/>
</dbReference>
<keyword evidence="6 8" id="KW-0408">Iron</keyword>
<keyword evidence="10" id="KW-1133">Transmembrane helix</keyword>
<feature type="binding site" description="axial binding residue" evidence="8">
    <location>
        <position position="463"/>
    </location>
    <ligand>
        <name>heme</name>
        <dbReference type="ChEBI" id="CHEBI:30413"/>
    </ligand>
    <ligandPart>
        <name>Fe</name>
        <dbReference type="ChEBI" id="CHEBI:18248"/>
    </ligandPart>
</feature>
<proteinExistence type="evidence at transcript level"/>
<evidence type="ECO:0000256" key="5">
    <source>
        <dbReference type="ARBA" id="ARBA00023002"/>
    </source>
</evidence>
<keyword evidence="3 8" id="KW-0349">Heme</keyword>
<dbReference type="GO" id="GO:0016712">
    <property type="term" value="F:oxidoreductase activity, acting on paired donors, with incorporation or reduction of molecular oxygen, reduced flavin or flavoprotein as one donor, and incorporation of one atom of oxygen"/>
    <property type="evidence" value="ECO:0007669"/>
    <property type="project" value="InterPro"/>
</dbReference>
<reference evidence="11" key="1">
    <citation type="submission" date="2013-08" db="EMBL/GenBank/DDBJ databases">
        <title>Saccharomyces cerevisiae alkane-inducible CYP52A3.</title>
        <authorList>
            <person name="Hanano A."/>
        </authorList>
    </citation>
    <scope>NUCLEOTIDE SEQUENCE</scope>
    <source>
        <strain evidence="11">SHSY</strain>
    </source>
</reference>
<gene>
    <name evidence="11" type="primary">ALKCYP</name>
</gene>
<dbReference type="PRINTS" id="PR00385">
    <property type="entry name" value="P450"/>
</dbReference>
<dbReference type="InterPro" id="IPR002402">
    <property type="entry name" value="Cyt_P450_E_grp-II"/>
</dbReference>
<dbReference type="InterPro" id="IPR047146">
    <property type="entry name" value="Cyt_P450_E_CYP52_fungi"/>
</dbReference>
<keyword evidence="10" id="KW-0472">Membrane</keyword>
<comment type="similarity">
    <text evidence="2 9">Belongs to the cytochrome P450 family.</text>
</comment>
<evidence type="ECO:0000256" key="3">
    <source>
        <dbReference type="ARBA" id="ARBA00022617"/>
    </source>
</evidence>
<dbReference type="PROSITE" id="PS00086">
    <property type="entry name" value="CYTOCHROME_P450"/>
    <property type="match status" value="1"/>
</dbReference>
<dbReference type="InterPro" id="IPR017972">
    <property type="entry name" value="Cyt_P450_CS"/>
</dbReference>
<evidence type="ECO:0000313" key="11">
    <source>
        <dbReference type="EMBL" id="AGZ83172.1"/>
    </source>
</evidence>
<dbReference type="InterPro" id="IPR001128">
    <property type="entry name" value="Cyt_P450"/>
</dbReference>
<evidence type="ECO:0000256" key="1">
    <source>
        <dbReference type="ARBA" id="ARBA00001971"/>
    </source>
</evidence>
<dbReference type="Pfam" id="PF00067">
    <property type="entry name" value="p450"/>
    <property type="match status" value="1"/>
</dbReference>
<organism evidence="11">
    <name type="scientific">Saccharomyces cerevisiae</name>
    <name type="common">Baker's yeast</name>
    <dbReference type="NCBI Taxonomy" id="4932"/>
    <lineage>
        <taxon>Eukaryota</taxon>
        <taxon>Fungi</taxon>
        <taxon>Dikarya</taxon>
        <taxon>Ascomycota</taxon>
        <taxon>Saccharomycotina</taxon>
        <taxon>Saccharomycetes</taxon>
        <taxon>Saccharomycetales</taxon>
        <taxon>Saccharomycetaceae</taxon>
        <taxon>Saccharomyces</taxon>
    </lineage>
</organism>
<dbReference type="AlphaFoldDB" id="A0A023IRJ6"/>
<sequence length="516" mass="58865">MSADLAFEYLTKWYSIVFGAALIYGIARYIKIQLVGRKHGCEEPPFLPDAKWTAIPIMIRVVKAKNEGQLVDLAQSFMTSDRRTTHVYLGPAKIILTVDPENIKTMLATQFNDYALGFRHTHLAPLLGDGIFTLDGEGWKHSRSMLRPQFAREQVAHVKALEPHLQVLAKHIRLNKGKTFDLQELFFKLTLDTSTEFLFGESVYSLYDSSIGLTPPTDFPGRSEFADAFNTSQKYLGTRAYLQFFYWVVQNREFYQCNAKVHKVAQYYVKRALNFTPDELEKASADGYIFLYELVKQTRDPVVLQDQLLNIMVAGRDTTAGLLSFTMFELARNPDVFEKLKQEIYEHFGKGDESRVEDITFESLKRCEYLKFVLNEALRLYPSVPLNFRVSTKDTVLPNGGGKDGTKPVFVGKGSTVAYTVYCTHRDEKYYGKDANVFRPERWANLNKLGWAYLPFNGGPRICLGQQFALTEASYVIVRLAQNFPNLVSKDDRPYPPAKSVHLTMCHQDGVFVELS</sequence>
<keyword evidence="5 9" id="KW-0560">Oxidoreductase</keyword>
<keyword evidence="10" id="KW-0812">Transmembrane</keyword>
<evidence type="ECO:0000256" key="2">
    <source>
        <dbReference type="ARBA" id="ARBA00010617"/>
    </source>
</evidence>
<dbReference type="PANTHER" id="PTHR24287:SF1">
    <property type="entry name" value="P450, PUTATIVE (EUROFUNG)-RELATED"/>
    <property type="match status" value="1"/>
</dbReference>
<protein>
    <submittedName>
        <fullName evidence="11">Alkane-inducible cytochrome P450 52A3</fullName>
        <ecNumber evidence="11">1.14.14.-</ecNumber>
    </submittedName>
</protein>
<dbReference type="EC" id="1.14.14.-" evidence="11"/>
<evidence type="ECO:0000256" key="7">
    <source>
        <dbReference type="ARBA" id="ARBA00023033"/>
    </source>
</evidence>
<dbReference type="SUPFAM" id="SSF48264">
    <property type="entry name" value="Cytochrome P450"/>
    <property type="match status" value="1"/>
</dbReference>
<dbReference type="Gene3D" id="1.10.630.10">
    <property type="entry name" value="Cytochrome P450"/>
    <property type="match status" value="1"/>
</dbReference>
<comment type="cofactor">
    <cofactor evidence="1 8">
        <name>heme</name>
        <dbReference type="ChEBI" id="CHEBI:30413"/>
    </cofactor>
</comment>
<evidence type="ECO:0000256" key="8">
    <source>
        <dbReference type="PIRSR" id="PIRSR602402-1"/>
    </source>
</evidence>